<dbReference type="SUPFAM" id="SSF90123">
    <property type="entry name" value="ABC transporter transmembrane region"/>
    <property type="match status" value="2"/>
</dbReference>
<dbReference type="OrthoDB" id="6500128at2759"/>
<dbReference type="Proteomes" id="UP000235371">
    <property type="component" value="Unassembled WGS sequence"/>
</dbReference>
<comment type="similarity">
    <text evidence="2">Belongs to the ABC transporter superfamily. ABCB family. Multidrug resistance exporter (TC 3.A.1.201) subfamily.</text>
</comment>
<dbReference type="InterPro" id="IPR039421">
    <property type="entry name" value="Type_1_exporter"/>
</dbReference>
<dbReference type="FunFam" id="1.20.1560.10:FF:000057">
    <property type="entry name" value="ABC multidrug transporter SitT"/>
    <property type="match status" value="1"/>
</dbReference>
<evidence type="ECO:0000256" key="8">
    <source>
        <dbReference type="ARBA" id="ARBA00022989"/>
    </source>
</evidence>
<keyword evidence="4 11" id="KW-0812">Transmembrane</keyword>
<evidence type="ECO:0000313" key="15">
    <source>
        <dbReference type="Proteomes" id="UP000235371"/>
    </source>
</evidence>
<dbReference type="FunFam" id="3.40.50.300:FF:000913">
    <property type="entry name" value="ABC multidrug transporter SitT"/>
    <property type="match status" value="1"/>
</dbReference>
<dbReference type="EMBL" id="KZ613866">
    <property type="protein sequence ID" value="PMD53859.1"/>
    <property type="molecule type" value="Genomic_DNA"/>
</dbReference>
<dbReference type="PROSITE" id="PS50929">
    <property type="entry name" value="ABC_TM1F"/>
    <property type="match status" value="2"/>
</dbReference>
<evidence type="ECO:0000259" key="12">
    <source>
        <dbReference type="PROSITE" id="PS50893"/>
    </source>
</evidence>
<feature type="transmembrane region" description="Helical" evidence="11">
    <location>
        <begin position="230"/>
        <end position="251"/>
    </location>
</feature>
<dbReference type="PANTHER" id="PTHR43394">
    <property type="entry name" value="ATP-DEPENDENT PERMEASE MDL1, MITOCHONDRIAL"/>
    <property type="match status" value="1"/>
</dbReference>
<evidence type="ECO:0000256" key="11">
    <source>
        <dbReference type="SAM" id="Phobius"/>
    </source>
</evidence>
<feature type="domain" description="ABC transmembrane type-1" evidence="13">
    <location>
        <begin position="760"/>
        <end position="1047"/>
    </location>
</feature>
<dbReference type="RefSeq" id="XP_024730763.1">
    <property type="nucleotide sequence ID" value="XM_024881296.1"/>
</dbReference>
<evidence type="ECO:0000256" key="10">
    <source>
        <dbReference type="SAM" id="MobiDB-lite"/>
    </source>
</evidence>
<keyword evidence="14" id="KW-0378">Hydrolase</keyword>
<evidence type="ECO:0000256" key="9">
    <source>
        <dbReference type="ARBA" id="ARBA00023136"/>
    </source>
</evidence>
<dbReference type="Gene3D" id="1.20.1560.10">
    <property type="entry name" value="ABC transporter type 1, transmembrane domain"/>
    <property type="match status" value="1"/>
</dbReference>
<feature type="region of interest" description="Disordered" evidence="10">
    <location>
        <begin position="470"/>
        <end position="501"/>
    </location>
</feature>
<feature type="region of interest" description="Disordered" evidence="10">
    <location>
        <begin position="1"/>
        <end position="53"/>
    </location>
</feature>
<dbReference type="SMART" id="SM00382">
    <property type="entry name" value="AAA"/>
    <property type="match status" value="2"/>
</dbReference>
<feature type="transmembrane region" description="Helical" evidence="11">
    <location>
        <begin position="1013"/>
        <end position="1031"/>
    </location>
</feature>
<accession>A0A2J6SSZ1</accession>
<evidence type="ECO:0000256" key="6">
    <source>
        <dbReference type="ARBA" id="ARBA00022741"/>
    </source>
</evidence>
<keyword evidence="7" id="KW-0067">ATP-binding</keyword>
<dbReference type="Gene3D" id="3.40.50.300">
    <property type="entry name" value="P-loop containing nucleotide triphosphate hydrolases"/>
    <property type="match status" value="2"/>
</dbReference>
<dbReference type="PROSITE" id="PS50893">
    <property type="entry name" value="ABC_TRANSPORTER_2"/>
    <property type="match status" value="2"/>
</dbReference>
<keyword evidence="8 11" id="KW-1133">Transmembrane helix</keyword>
<feature type="transmembrane region" description="Helical" evidence="11">
    <location>
        <begin position="204"/>
        <end position="224"/>
    </location>
</feature>
<dbReference type="InterPro" id="IPR003593">
    <property type="entry name" value="AAA+_ATPase"/>
</dbReference>
<evidence type="ECO:0000256" key="7">
    <source>
        <dbReference type="ARBA" id="ARBA00022840"/>
    </source>
</evidence>
<evidence type="ECO:0000256" key="1">
    <source>
        <dbReference type="ARBA" id="ARBA00004141"/>
    </source>
</evidence>
<dbReference type="InterPro" id="IPR017871">
    <property type="entry name" value="ABC_transporter-like_CS"/>
</dbReference>
<feature type="domain" description="ABC transporter" evidence="12">
    <location>
        <begin position="405"/>
        <end position="692"/>
    </location>
</feature>
<comment type="subcellular location">
    <subcellularLocation>
        <location evidence="1">Membrane</location>
        <topology evidence="1">Multi-pass membrane protein</topology>
    </subcellularLocation>
</comment>
<dbReference type="GO" id="GO:0016887">
    <property type="term" value="F:ATP hydrolysis activity"/>
    <property type="evidence" value="ECO:0007669"/>
    <property type="project" value="InterPro"/>
</dbReference>
<dbReference type="CDD" id="cd18577">
    <property type="entry name" value="ABC_6TM_Pgp_ABCB1_D1_like"/>
    <property type="match status" value="1"/>
</dbReference>
<dbReference type="Pfam" id="PF00005">
    <property type="entry name" value="ABC_tran"/>
    <property type="match status" value="2"/>
</dbReference>
<feature type="transmembrane region" description="Helical" evidence="11">
    <location>
        <begin position="338"/>
        <end position="358"/>
    </location>
</feature>
<dbReference type="InParanoid" id="A0A2J6SSZ1"/>
<organism evidence="14 15">
    <name type="scientific">Hyaloscypha bicolor E</name>
    <dbReference type="NCBI Taxonomy" id="1095630"/>
    <lineage>
        <taxon>Eukaryota</taxon>
        <taxon>Fungi</taxon>
        <taxon>Dikarya</taxon>
        <taxon>Ascomycota</taxon>
        <taxon>Pezizomycotina</taxon>
        <taxon>Leotiomycetes</taxon>
        <taxon>Helotiales</taxon>
        <taxon>Hyaloscyphaceae</taxon>
        <taxon>Hyaloscypha</taxon>
        <taxon>Hyaloscypha bicolor</taxon>
    </lineage>
</organism>
<feature type="transmembrane region" description="Helical" evidence="11">
    <location>
        <begin position="880"/>
        <end position="899"/>
    </location>
</feature>
<feature type="compositionally biased region" description="Basic and acidic residues" evidence="10">
    <location>
        <begin position="471"/>
        <end position="488"/>
    </location>
</feature>
<dbReference type="InterPro" id="IPR036640">
    <property type="entry name" value="ABC1_TM_sf"/>
</dbReference>
<keyword evidence="5" id="KW-0677">Repeat</keyword>
<dbReference type="CDD" id="cd03249">
    <property type="entry name" value="ABC_MTABC3_MDL1_MDL2"/>
    <property type="match status" value="1"/>
</dbReference>
<keyword evidence="9 11" id="KW-0472">Membrane</keyword>
<feature type="domain" description="ABC transmembrane type-1" evidence="13">
    <location>
        <begin position="80"/>
        <end position="372"/>
    </location>
</feature>
<evidence type="ECO:0000256" key="4">
    <source>
        <dbReference type="ARBA" id="ARBA00022692"/>
    </source>
</evidence>
<dbReference type="STRING" id="1095630.A0A2J6SSZ1"/>
<name>A0A2J6SSZ1_9HELO</name>
<dbReference type="GO" id="GO:0015421">
    <property type="term" value="F:ABC-type oligopeptide transporter activity"/>
    <property type="evidence" value="ECO:0007669"/>
    <property type="project" value="TreeGrafter"/>
</dbReference>
<feature type="domain" description="ABC transporter" evidence="12">
    <location>
        <begin position="1081"/>
        <end position="1318"/>
    </location>
</feature>
<keyword evidence="6" id="KW-0547">Nucleotide-binding</keyword>
<gene>
    <name evidence="14" type="ORF">K444DRAFT_618337</name>
</gene>
<evidence type="ECO:0000259" key="13">
    <source>
        <dbReference type="PROSITE" id="PS50929"/>
    </source>
</evidence>
<reference evidence="14 15" key="1">
    <citation type="submission" date="2016-04" db="EMBL/GenBank/DDBJ databases">
        <title>A degradative enzymes factory behind the ericoid mycorrhizal symbiosis.</title>
        <authorList>
            <consortium name="DOE Joint Genome Institute"/>
            <person name="Martino E."/>
            <person name="Morin E."/>
            <person name="Grelet G."/>
            <person name="Kuo A."/>
            <person name="Kohler A."/>
            <person name="Daghino S."/>
            <person name="Barry K."/>
            <person name="Choi C."/>
            <person name="Cichocki N."/>
            <person name="Clum A."/>
            <person name="Copeland A."/>
            <person name="Hainaut M."/>
            <person name="Haridas S."/>
            <person name="Labutti K."/>
            <person name="Lindquist E."/>
            <person name="Lipzen A."/>
            <person name="Khouja H.-R."/>
            <person name="Murat C."/>
            <person name="Ohm R."/>
            <person name="Olson A."/>
            <person name="Spatafora J."/>
            <person name="Veneault-Fourrey C."/>
            <person name="Henrissat B."/>
            <person name="Grigoriev I."/>
            <person name="Martin F."/>
            <person name="Perotto S."/>
        </authorList>
    </citation>
    <scope>NUCLEOTIDE SEQUENCE [LARGE SCALE GENOMIC DNA]</scope>
    <source>
        <strain evidence="14 15">E</strain>
    </source>
</reference>
<feature type="transmembrane region" description="Helical" evidence="11">
    <location>
        <begin position="308"/>
        <end position="332"/>
    </location>
</feature>
<dbReference type="PROSITE" id="PS00211">
    <property type="entry name" value="ABC_TRANSPORTER_1"/>
    <property type="match status" value="2"/>
</dbReference>
<dbReference type="InterPro" id="IPR003439">
    <property type="entry name" value="ABC_transporter-like_ATP-bd"/>
</dbReference>
<feature type="transmembrane region" description="Helical" evidence="11">
    <location>
        <begin position="758"/>
        <end position="781"/>
    </location>
</feature>
<feature type="transmembrane region" description="Helical" evidence="11">
    <location>
        <begin position="793"/>
        <end position="818"/>
    </location>
</feature>
<dbReference type="GeneID" id="36589373"/>
<proteinExistence type="inferred from homology"/>
<sequence>MDPGQEAAVPHPAAKGGSHNPEITTVDISPSQADQGLSKIEDPDEQQIDYSSKAENRSTWSDYMRIFTYSTLTDRILLGIAFVAEIATGCTLPLMNIVFGHLATHFSAYFTFGSTTTKAQFLHILSQQTLYIVYLFIGRWVLSYISMLIFRMAGLRTSAKLRSTYLKALFSLPVQVLDTLPSGQASNTITSTANVIQVGISDRLGILIQFISLSIAAIVVAFTFSWALTLATLSIVPFISLSYGVVIPVILRMSKQVEHADGKASSIAGEVLGSIRMIVACGAEERIARRYAGWVEESRRRGLKISPFLGLQYVPPYFAVYSTMALCFWFGFKLYREYHIDSVGTIVIVLTSVMMLAFSAGQTASPIAAASKAASAAGDFFAIIDAPKPSTAGLKEPAVSAHDELRLASVTFAYPSRPHVKVLDDLNVSFEPGKITVIVGASGSGKSTIVGLLERWYELSDASRVVLPASRMERNGEKESKSKDHQDATEENGEAPEPPIALSGSIFVGDKNIDFVDLKWWRSQIGLVQQEPFIFNDTIYRNVEYGLVGSQWEKESPEIKKGLVEEACREAFADEFIDKLPQRYQTHVGDAGIKLSGGQRQRLAIARSIIKRPKILILDEATSSIDVRGERLVQAALDKASEGRTTITIAHRLSTIKKADKIVVLHKGKVVEEGNHKSLLSNLDGVYWALVNAQQLSMDEPFPEEEAGRIQSSNPLARVQSEGSGKANDMEVEAPYKPKSFFGSFGRLMYEQRSQWQWYVLLVVTCMGAGAAFPVQAYLFAQLITVVELIGPALINAIAHWSLMFVVLAICLAFAYYWQGWSSNQVSVNVSCTYRQQYFESILAKPISFFDAEDNSSGTLTGRVANDPTQLQQLLGVNMAMVFQSIFSLIGCIIIAFVFGWKLTLVAVFVALPIIMVGAFFRYRFEVEFEKMNQEVFAESSKFSAEAIGAFRTVTSLTLEDTITARYDVLLLGHLDKAFKKARFSSMIFALSDSVNLLCMALTFYYGGKLLASRVYGAAAFFVVYIAVINGSESAGAFLSFGPNFAQAAQAANRILSFKIPTKRKDKATSELQDTEGGVKIEFRDLWFKYPTRDIPIFTGLNLTIEKGQFAALVGPSGCGKTSVVSLLERFYEPQKGKILCNGTHIADIDEKEYRKAISLVAQEPILYQGTIRENILLGVAEATTQEALYEACREAEIHDFIMSLPDSYNTEVGTKGINLSGGQKQRIAIARALIRNPKILLLDEATSSLDSESEKLVQKSFEKAGRKGRTMVVVAHRLATVQNADVIFVMGNGRVLENGDHHALLRERGVYYQMCQSQALDR</sequence>
<feature type="transmembrane region" description="Helical" evidence="11">
    <location>
        <begin position="131"/>
        <end position="150"/>
    </location>
</feature>
<dbReference type="CDD" id="cd18578">
    <property type="entry name" value="ABC_6TM_Pgp_ABCB1_D2_like"/>
    <property type="match status" value="1"/>
</dbReference>
<dbReference type="SUPFAM" id="SSF52540">
    <property type="entry name" value="P-loop containing nucleoside triphosphate hydrolases"/>
    <property type="match status" value="3"/>
</dbReference>
<dbReference type="GO" id="GO:0090374">
    <property type="term" value="P:oligopeptide export from mitochondrion"/>
    <property type="evidence" value="ECO:0007669"/>
    <property type="project" value="TreeGrafter"/>
</dbReference>
<evidence type="ECO:0000313" key="14">
    <source>
        <dbReference type="EMBL" id="PMD53859.1"/>
    </source>
</evidence>
<keyword evidence="15" id="KW-1185">Reference proteome</keyword>
<evidence type="ECO:0000256" key="3">
    <source>
        <dbReference type="ARBA" id="ARBA00022448"/>
    </source>
</evidence>
<feature type="transmembrane region" description="Helical" evidence="11">
    <location>
        <begin position="76"/>
        <end position="99"/>
    </location>
</feature>
<dbReference type="GO" id="GO:0005524">
    <property type="term" value="F:ATP binding"/>
    <property type="evidence" value="ECO:0007669"/>
    <property type="project" value="UniProtKB-KW"/>
</dbReference>
<evidence type="ECO:0000256" key="5">
    <source>
        <dbReference type="ARBA" id="ARBA00022737"/>
    </source>
</evidence>
<dbReference type="PANTHER" id="PTHR43394:SF11">
    <property type="entry name" value="ATP-BINDING CASSETTE TRANSPORTER"/>
    <property type="match status" value="1"/>
</dbReference>
<dbReference type="InterPro" id="IPR027417">
    <property type="entry name" value="P-loop_NTPase"/>
</dbReference>
<feature type="compositionally biased region" description="Polar residues" evidence="10">
    <location>
        <begin position="21"/>
        <end position="35"/>
    </location>
</feature>
<keyword evidence="3" id="KW-0813">Transport</keyword>
<dbReference type="Pfam" id="PF00664">
    <property type="entry name" value="ABC_membrane"/>
    <property type="match status" value="2"/>
</dbReference>
<dbReference type="GO" id="GO:0005743">
    <property type="term" value="C:mitochondrial inner membrane"/>
    <property type="evidence" value="ECO:0007669"/>
    <property type="project" value="TreeGrafter"/>
</dbReference>
<evidence type="ECO:0000256" key="2">
    <source>
        <dbReference type="ARBA" id="ARBA00007577"/>
    </source>
</evidence>
<feature type="transmembrane region" description="Helical" evidence="11">
    <location>
        <begin position="905"/>
        <end position="923"/>
    </location>
</feature>
<dbReference type="InterPro" id="IPR011527">
    <property type="entry name" value="ABC1_TM_dom"/>
</dbReference>
<protein>
    <submittedName>
        <fullName evidence="14">P-loop containing nucleoside triphosphate hydrolase protein</fullName>
    </submittedName>
</protein>